<dbReference type="AlphaFoldDB" id="A0A7S3NNE5"/>
<dbReference type="InterPro" id="IPR008928">
    <property type="entry name" value="6-hairpin_glycosidase_sf"/>
</dbReference>
<dbReference type="SUPFAM" id="SSF48208">
    <property type="entry name" value="Six-hairpin glycosidases"/>
    <property type="match status" value="1"/>
</dbReference>
<evidence type="ECO:0000313" key="2">
    <source>
        <dbReference type="EMBL" id="CAE0371546.1"/>
    </source>
</evidence>
<organism evidence="2">
    <name type="scientific">Aureoumbra lagunensis</name>
    <dbReference type="NCBI Taxonomy" id="44058"/>
    <lineage>
        <taxon>Eukaryota</taxon>
        <taxon>Sar</taxon>
        <taxon>Stramenopiles</taxon>
        <taxon>Ochrophyta</taxon>
        <taxon>Pelagophyceae</taxon>
        <taxon>Pelagomonadales</taxon>
        <taxon>Aureoumbra</taxon>
    </lineage>
</organism>
<protein>
    <submittedName>
        <fullName evidence="2">Uncharacterized protein</fullName>
    </submittedName>
</protein>
<dbReference type="EMBL" id="HBIJ01018706">
    <property type="protein sequence ID" value="CAE0371546.1"/>
    <property type="molecule type" value="Transcribed_RNA"/>
</dbReference>
<sequence length="1173" mass="131798">MLGVGKKKRGYTVIGPEVLPQRKNENVQSSENFLNRKIGLILCGFVVLAIVGFAGLSASGQVNEKVEMSETPIGISTGISKDFDSDGRFILPEYDSRKPFASFLPGIGGEWGMPMWAFYVNRGQGMAAFGVSNKDGPLLEFTPANKAYQIASTSGFRTMLKVERDGNTRMSQPFFEPDEQGTERTMLIGMNELEITETNTITELNTRVLYYTVSGEDFPALVRRVTIVNTGSSDVNLDIVDGLARMEPFGVNAGMLAAMGRTLEGWMRVYNCKSQNEIFGEACLAPFYKLSASTADSAQVQMITEGNFVLSYIEDETESLLPIIVDPDAIFGQDTTLREPFGFKKSKSIKDLLKNQNELKASKTPSAFAAVKRSLPPGHAVTLVEIYGHAINLNQLNDDIIQKVLKPGFVGKKYLQAVNLVNRLTSAVKSSTKNALFDAFSQQMLLDNLLRGGYPEFLGSKSDPKVYHTFSRIHGDLERDYNNFQIDPSYFSQGSGNYRDVNQNRRVDVLLFPKLKDFNLRQFLTLKQADGYNPLTVTTAFFSMNGGEDELALSVTKDTASAHALAALLKRPFRPGQLFLDAYNKGVNFTLSPPMFLDAVAAASTQVYSANYTHEGFWADHWTYDLDQIESYEAIYPDKLEYAMFDAPKIPFYMSSGTVQPRDFKYVEVNIQGENVIRQYNSVYDDPEKLGQLNDRITKPDGFFELAVIPNEKGSFGTNYTYVYTVAPITKLFLLCVTRFSLLDPSGMGIEMEANKPGWNDAMNGLPGLLGSGMPETCETLRLVRWLMQTFRKFSKRSISIPIELAKFVDDIDHALNTIQDDDFKYWDTVATARESYRFAVRLFFKGEEATLSNDRLVTILSKYEKKLAAGIKKAIDEYSPDGIIMPTYFAHDVIEYEYTPYESYVHQKFVRAKKFKTRVFPLFLEGPVRQLKTIARDDGNAMTAIYDAVLKSGIYDAPLQQYKICESLEGQPIEMGRMMAFTPGWLENESIWLHMSFKYYLELLRGGLYDQFWHAMSTGAPYNMQVETYGRSPLECGSFIVSSAYPDKNLWGTSFLARLSGSTAEFLSMWLIIFAGQQPFKISGANTLELALKPAIPVALFKDDNTVSFKFLGKIDVTYHNPNRYDTWTMIAKRNVLTKPDGSTVTLTGPIILEPYATEVRNLEYDAIDVYY</sequence>
<keyword evidence="1" id="KW-0472">Membrane</keyword>
<proteinExistence type="predicted"/>
<keyword evidence="1" id="KW-0812">Transmembrane</keyword>
<dbReference type="GO" id="GO:0005975">
    <property type="term" value="P:carbohydrate metabolic process"/>
    <property type="evidence" value="ECO:0007669"/>
    <property type="project" value="InterPro"/>
</dbReference>
<gene>
    <name evidence="2" type="ORF">ALAG00032_LOCUS12328</name>
</gene>
<reference evidence="2" key="1">
    <citation type="submission" date="2021-01" db="EMBL/GenBank/DDBJ databases">
        <authorList>
            <person name="Corre E."/>
            <person name="Pelletier E."/>
            <person name="Niang G."/>
            <person name="Scheremetjew M."/>
            <person name="Finn R."/>
            <person name="Kale V."/>
            <person name="Holt S."/>
            <person name="Cochrane G."/>
            <person name="Meng A."/>
            <person name="Brown T."/>
            <person name="Cohen L."/>
        </authorList>
    </citation>
    <scope>NUCLEOTIDE SEQUENCE</scope>
    <source>
        <strain evidence="2">CCMP1510</strain>
    </source>
</reference>
<name>A0A7S3NNE5_9STRA</name>
<evidence type="ECO:0000256" key="1">
    <source>
        <dbReference type="SAM" id="Phobius"/>
    </source>
</evidence>
<keyword evidence="1" id="KW-1133">Transmembrane helix</keyword>
<accession>A0A7S3NNE5</accession>
<feature type="transmembrane region" description="Helical" evidence="1">
    <location>
        <begin position="38"/>
        <end position="58"/>
    </location>
</feature>